<name>A0AC35GV83_9BILA</name>
<evidence type="ECO:0000313" key="2">
    <source>
        <dbReference type="WBParaSite" id="PS1159_v2.g9160.t1"/>
    </source>
</evidence>
<accession>A0AC35GV83</accession>
<protein>
    <submittedName>
        <fullName evidence="2">VWFA domain-containing protein</fullName>
    </submittedName>
</protein>
<reference evidence="2" key="1">
    <citation type="submission" date="2022-11" db="UniProtKB">
        <authorList>
            <consortium name="WormBaseParasite"/>
        </authorList>
    </citation>
    <scope>IDENTIFICATION</scope>
</reference>
<sequence length="505" mass="54679">MKLLFAFLFALCILGYVESACLCYPSQTLPSTIAAVTIGGPTETGAFGSPACAPVQCITVVTFTGNLNNSLPAGAQISIVACSNLSNANTVELVEKPQTFSSCPSSPVYKFNIDYSSTFTFKYNLATPISFTVVLQPILRVPATTVAPTTPTTPAYAGPLPSNPAISTMDLVIGLDTNSANQQFFTNSKEVITNIVQYFTYLPNFVRLSFMTFDPFAAGGTGKYPLWSHNMSTVTNNLNDMPFYPGNQSKYSAALDTYFFTKLGDFPLRQNIERVFIIFTGTDGDFVSGGGAVPAQIDQNDIKFIFVNLNTAVSTTTGPGTYYQNLALITGTGSNKAHWYDYQTNQNNAENILSSLYFNGNVLCNVPASTVVPVTADVPAPPYSVPLIPSLNINYCNYMNDVRTYGNPGPTGSVLQVYFSSYDLSNEKDVIRIGVNGTEVSVLTGQYGSAFYCIPGTPITVTFQSKNGLIYNGYQVNVKYFADGTTCRQNKPSQKAAFIDHTKRH</sequence>
<dbReference type="WBParaSite" id="PS1159_v2.g9160.t1">
    <property type="protein sequence ID" value="PS1159_v2.g9160.t1"/>
    <property type="gene ID" value="PS1159_v2.g9160"/>
</dbReference>
<organism evidence="1 2">
    <name type="scientific">Panagrolaimus sp. PS1159</name>
    <dbReference type="NCBI Taxonomy" id="55785"/>
    <lineage>
        <taxon>Eukaryota</taxon>
        <taxon>Metazoa</taxon>
        <taxon>Ecdysozoa</taxon>
        <taxon>Nematoda</taxon>
        <taxon>Chromadorea</taxon>
        <taxon>Rhabditida</taxon>
        <taxon>Tylenchina</taxon>
        <taxon>Panagrolaimomorpha</taxon>
        <taxon>Panagrolaimoidea</taxon>
        <taxon>Panagrolaimidae</taxon>
        <taxon>Panagrolaimus</taxon>
    </lineage>
</organism>
<proteinExistence type="predicted"/>
<dbReference type="Proteomes" id="UP000887580">
    <property type="component" value="Unplaced"/>
</dbReference>
<evidence type="ECO:0000313" key="1">
    <source>
        <dbReference type="Proteomes" id="UP000887580"/>
    </source>
</evidence>